<comment type="cofactor">
    <cofactor evidence="1">
        <name>L-ascorbate</name>
        <dbReference type="ChEBI" id="CHEBI:38290"/>
    </cofactor>
</comment>
<evidence type="ECO:0000256" key="6">
    <source>
        <dbReference type="ARBA" id="ARBA00022723"/>
    </source>
</evidence>
<dbReference type="InterPro" id="IPR013547">
    <property type="entry name" value="P4H_N"/>
</dbReference>
<dbReference type="Pfam" id="PF08336">
    <property type="entry name" value="P4Ha_N"/>
    <property type="match status" value="1"/>
</dbReference>
<dbReference type="Pfam" id="PF13640">
    <property type="entry name" value="2OG-FeII_Oxy_3"/>
    <property type="match status" value="1"/>
</dbReference>
<evidence type="ECO:0000256" key="11">
    <source>
        <dbReference type="ARBA" id="ARBA00023004"/>
    </source>
</evidence>
<keyword evidence="11" id="KW-0408">Iron</keyword>
<dbReference type="InterPro" id="IPR044862">
    <property type="entry name" value="Pro_4_hyd_alph_FE2OG_OXY"/>
</dbReference>
<keyword evidence="9" id="KW-0223">Dioxygenase</keyword>
<comment type="subcellular location">
    <subcellularLocation>
        <location evidence="3">Endoplasmic reticulum lumen</location>
    </subcellularLocation>
</comment>
<dbReference type="SMART" id="SM00702">
    <property type="entry name" value="P4Hc"/>
    <property type="match status" value="1"/>
</dbReference>
<reference evidence="14" key="3">
    <citation type="submission" date="2025-08" db="UniProtKB">
        <authorList>
            <consortium name="Ensembl"/>
        </authorList>
    </citation>
    <scope>IDENTIFICATION</scope>
</reference>
<dbReference type="EMBL" id="EAAA01002317">
    <property type="status" value="NOT_ANNOTATED_CDS"/>
    <property type="molecule type" value="Genomic_DNA"/>
</dbReference>
<dbReference type="OMA" id="WINERGQ"/>
<accession>F6YH77</accession>
<evidence type="ECO:0000259" key="13">
    <source>
        <dbReference type="PROSITE" id="PS51471"/>
    </source>
</evidence>
<evidence type="ECO:0000256" key="1">
    <source>
        <dbReference type="ARBA" id="ARBA00001961"/>
    </source>
</evidence>
<protein>
    <recommendedName>
        <fullName evidence="5">procollagen-proline 4-dioxygenase</fullName>
        <ecNumber evidence="5">1.14.11.2</ecNumber>
    </recommendedName>
</protein>
<dbReference type="InterPro" id="IPR005123">
    <property type="entry name" value="Oxoglu/Fe-dep_dioxygenase_dom"/>
</dbReference>
<dbReference type="PROSITE" id="PS51471">
    <property type="entry name" value="FE2OG_OXY"/>
    <property type="match status" value="1"/>
</dbReference>
<comment type="function">
    <text evidence="2">Catalyzes the post-translational formation of 4-hydroxyproline in -Xaa-Pro-Gly- sequences in collagens and other proteins.</text>
</comment>
<keyword evidence="8" id="KW-0847">Vitamin C</keyword>
<reference evidence="14" key="4">
    <citation type="submission" date="2025-09" db="UniProtKB">
        <authorList>
            <consortium name="Ensembl"/>
        </authorList>
    </citation>
    <scope>IDENTIFICATION</scope>
</reference>
<evidence type="ECO:0000256" key="12">
    <source>
        <dbReference type="ARBA" id="ARBA00023180"/>
    </source>
</evidence>
<evidence type="ECO:0000313" key="14">
    <source>
        <dbReference type="Ensembl" id="ENSCINP00000022740.2"/>
    </source>
</evidence>
<reference evidence="15" key="1">
    <citation type="journal article" date="2002" name="Science">
        <title>The draft genome of Ciona intestinalis: insights into chordate and vertebrate origins.</title>
        <authorList>
            <person name="Dehal P."/>
            <person name="Satou Y."/>
            <person name="Campbell R.K."/>
            <person name="Chapman J."/>
            <person name="Degnan B."/>
            <person name="De Tomaso A."/>
            <person name="Davidson B."/>
            <person name="Di Gregorio A."/>
            <person name="Gelpke M."/>
            <person name="Goodstein D.M."/>
            <person name="Harafuji N."/>
            <person name="Hastings K.E."/>
            <person name="Ho I."/>
            <person name="Hotta K."/>
            <person name="Huang W."/>
            <person name="Kawashima T."/>
            <person name="Lemaire P."/>
            <person name="Martinez D."/>
            <person name="Meinertzhagen I.A."/>
            <person name="Necula S."/>
            <person name="Nonaka M."/>
            <person name="Putnam N."/>
            <person name="Rash S."/>
            <person name="Saiga H."/>
            <person name="Satake M."/>
            <person name="Terry A."/>
            <person name="Yamada L."/>
            <person name="Wang H.G."/>
            <person name="Awazu S."/>
            <person name="Azumi K."/>
            <person name="Boore J."/>
            <person name="Branno M."/>
            <person name="Chin-Bow S."/>
            <person name="DeSantis R."/>
            <person name="Doyle S."/>
            <person name="Francino P."/>
            <person name="Keys D.N."/>
            <person name="Haga S."/>
            <person name="Hayashi H."/>
            <person name="Hino K."/>
            <person name="Imai K.S."/>
            <person name="Inaba K."/>
            <person name="Kano S."/>
            <person name="Kobayashi K."/>
            <person name="Kobayashi M."/>
            <person name="Lee B.I."/>
            <person name="Makabe K.W."/>
            <person name="Manohar C."/>
            <person name="Matassi G."/>
            <person name="Medina M."/>
            <person name="Mochizuki Y."/>
            <person name="Mount S."/>
            <person name="Morishita T."/>
            <person name="Miura S."/>
            <person name="Nakayama A."/>
            <person name="Nishizaka S."/>
            <person name="Nomoto H."/>
            <person name="Ohta F."/>
            <person name="Oishi K."/>
            <person name="Rigoutsos I."/>
            <person name="Sano M."/>
            <person name="Sasaki A."/>
            <person name="Sasakura Y."/>
            <person name="Shoguchi E."/>
            <person name="Shin-i T."/>
            <person name="Spagnuolo A."/>
            <person name="Stainier D."/>
            <person name="Suzuki M.M."/>
            <person name="Tassy O."/>
            <person name="Takatori N."/>
            <person name="Tokuoka M."/>
            <person name="Yagi K."/>
            <person name="Yoshizaki F."/>
            <person name="Wada S."/>
            <person name="Zhang C."/>
            <person name="Hyatt P.D."/>
            <person name="Larimer F."/>
            <person name="Detter C."/>
            <person name="Doggett N."/>
            <person name="Glavina T."/>
            <person name="Hawkins T."/>
            <person name="Richardson P."/>
            <person name="Lucas S."/>
            <person name="Kohara Y."/>
            <person name="Levine M."/>
            <person name="Satoh N."/>
            <person name="Rokhsar D.S."/>
        </authorList>
    </citation>
    <scope>NUCLEOTIDE SEQUENCE [LARGE SCALE GENOMIC DNA]</scope>
</reference>
<evidence type="ECO:0000256" key="5">
    <source>
        <dbReference type="ARBA" id="ARBA00012269"/>
    </source>
</evidence>
<evidence type="ECO:0000256" key="10">
    <source>
        <dbReference type="ARBA" id="ARBA00023002"/>
    </source>
</evidence>
<dbReference type="InterPro" id="IPR045054">
    <property type="entry name" value="P4HA-like"/>
</dbReference>
<keyword evidence="7" id="KW-0256">Endoplasmic reticulum</keyword>
<evidence type="ECO:0000256" key="9">
    <source>
        <dbReference type="ARBA" id="ARBA00022964"/>
    </source>
</evidence>
<dbReference type="GO" id="GO:0005783">
    <property type="term" value="C:endoplasmic reticulum"/>
    <property type="evidence" value="ECO:0000318"/>
    <property type="project" value="GO_Central"/>
</dbReference>
<dbReference type="EC" id="1.14.11.2" evidence="5"/>
<evidence type="ECO:0000256" key="3">
    <source>
        <dbReference type="ARBA" id="ARBA00004319"/>
    </source>
</evidence>
<dbReference type="InterPro" id="IPR011990">
    <property type="entry name" value="TPR-like_helical_dom_sf"/>
</dbReference>
<dbReference type="Gene3D" id="6.10.140.1460">
    <property type="match status" value="1"/>
</dbReference>
<dbReference type="GO" id="GO:0031418">
    <property type="term" value="F:L-ascorbic acid binding"/>
    <property type="evidence" value="ECO:0007669"/>
    <property type="project" value="UniProtKB-KW"/>
</dbReference>
<evidence type="ECO:0000256" key="8">
    <source>
        <dbReference type="ARBA" id="ARBA00022896"/>
    </source>
</evidence>
<dbReference type="STRING" id="7719.ENSCINP00000022740"/>
<keyword evidence="10" id="KW-0560">Oxidoreductase</keyword>
<reference evidence="14" key="2">
    <citation type="journal article" date="2008" name="Genome Biol.">
        <title>Improved genome assembly and evidence-based global gene model set for the chordate Ciona intestinalis: new insight into intron and operon populations.</title>
        <authorList>
            <person name="Satou Y."/>
            <person name="Mineta K."/>
            <person name="Ogasawara M."/>
            <person name="Sasakura Y."/>
            <person name="Shoguchi E."/>
            <person name="Ueno K."/>
            <person name="Yamada L."/>
            <person name="Matsumoto J."/>
            <person name="Wasserscheid J."/>
            <person name="Dewar K."/>
            <person name="Wiley G.B."/>
            <person name="Macmil S.L."/>
            <person name="Roe B.A."/>
            <person name="Zeller R.W."/>
            <person name="Hastings K.E."/>
            <person name="Lemaire P."/>
            <person name="Lindquist E."/>
            <person name="Endo T."/>
            <person name="Hotta K."/>
            <person name="Inaba K."/>
        </authorList>
    </citation>
    <scope>NUCLEOTIDE SEQUENCE [LARGE SCALE GENOMIC DNA]</scope>
    <source>
        <strain evidence="14">wild type</strain>
    </source>
</reference>
<dbReference type="GO" id="GO:0005788">
    <property type="term" value="C:endoplasmic reticulum lumen"/>
    <property type="evidence" value="ECO:0007669"/>
    <property type="project" value="UniProtKB-SubCell"/>
</dbReference>
<dbReference type="Gene3D" id="2.60.120.620">
    <property type="entry name" value="q2cbj1_9rhob like domain"/>
    <property type="match status" value="1"/>
</dbReference>
<dbReference type="PANTHER" id="PTHR10869:SF244">
    <property type="entry name" value="PROLYL 4-HYDROXYLASE SUBUNIT ALPHA-2"/>
    <property type="match status" value="1"/>
</dbReference>
<organism evidence="14 15">
    <name type="scientific">Ciona intestinalis</name>
    <name type="common">Transparent sea squirt</name>
    <name type="synonym">Ascidia intestinalis</name>
    <dbReference type="NCBI Taxonomy" id="7719"/>
    <lineage>
        <taxon>Eukaryota</taxon>
        <taxon>Metazoa</taxon>
        <taxon>Chordata</taxon>
        <taxon>Tunicata</taxon>
        <taxon>Ascidiacea</taxon>
        <taxon>Phlebobranchia</taxon>
        <taxon>Cionidae</taxon>
        <taxon>Ciona</taxon>
    </lineage>
</organism>
<feature type="domain" description="Fe2OG dioxygenase" evidence="13">
    <location>
        <begin position="395"/>
        <end position="503"/>
    </location>
</feature>
<dbReference type="GO" id="GO:0005506">
    <property type="term" value="F:iron ion binding"/>
    <property type="evidence" value="ECO:0007669"/>
    <property type="project" value="InterPro"/>
</dbReference>
<keyword evidence="12" id="KW-0325">Glycoprotein</keyword>
<dbReference type="PANTHER" id="PTHR10869">
    <property type="entry name" value="PROLYL 4-HYDROXYLASE ALPHA SUBUNIT"/>
    <property type="match status" value="1"/>
</dbReference>
<evidence type="ECO:0000256" key="7">
    <source>
        <dbReference type="ARBA" id="ARBA00022824"/>
    </source>
</evidence>
<dbReference type="Ensembl" id="ENSCINT00000022986.2">
    <property type="protein sequence ID" value="ENSCINP00000022740.2"/>
    <property type="gene ID" value="ENSCING00000003807.3"/>
</dbReference>
<comment type="similarity">
    <text evidence="4">Belongs to the P4HA family.</text>
</comment>
<name>F6YH77_CIOIN</name>
<sequence>MYMAIVICTVCYVGKAEWFSSMEQITDLLRHENTMLPALQRFVDAKRKQLAQLQELVYLTIYRKASVSINKEEYISHPINQYHLIKRFANDWTQIAALLQTFNKTSKFINIISAIFKKAKTLFPKDEDMKGGTEGILRVQITYNLNASDLVEGNIAGKYSFLNLSTDDCYRIGKTALRGGLFGRCVEWIELALQRFEEGKSTFTKRNATEYLDICEFAQTNYKSTVLLRLVKMKPRNRIRFTRTIKWKLLFKRLTFSRHARVQTQEVVDDETFFKLCRGEQTLTKKKQHKKLRCYLSTNMGNPKLLIRPVKVEELSKSPDIVQFHDVLSDTVINEIKKLAKPQLFRAIHAGSDDTDLQKAPYRITKLAWLLDDDGPEVAKITERISDITGLTLNTSEEIQVANYGVGGEYPPHFDIPTTDEERDDLKSQDGERIATFLIYLSDVEVGGRTAFVNAGVSAKPIKGSAVFWYNVFPSGEPDLRTYHGACPVAFGNKWAGNKWIREAGEMFRRKCELDRYADSKILNVRLVYRNRA</sequence>
<dbReference type="Pfam" id="PF23558">
    <property type="entry name" value="TPR_P4H"/>
    <property type="match status" value="1"/>
</dbReference>
<evidence type="ECO:0000256" key="4">
    <source>
        <dbReference type="ARBA" id="ARBA00006511"/>
    </source>
</evidence>
<dbReference type="Gene3D" id="1.25.40.10">
    <property type="entry name" value="Tetratricopeptide repeat domain"/>
    <property type="match status" value="1"/>
</dbReference>
<dbReference type="InterPro" id="IPR006620">
    <property type="entry name" value="Pro_4_hyd_alph"/>
</dbReference>
<keyword evidence="15" id="KW-1185">Reference proteome</keyword>
<dbReference type="HOGENOM" id="CLU_024155_1_1_1"/>
<dbReference type="InterPro" id="IPR059068">
    <property type="entry name" value="TPR_P4H"/>
</dbReference>
<dbReference type="Proteomes" id="UP000008144">
    <property type="component" value="Chromosome 7"/>
</dbReference>
<dbReference type="InParanoid" id="F6YH77"/>
<evidence type="ECO:0000313" key="15">
    <source>
        <dbReference type="Proteomes" id="UP000008144"/>
    </source>
</evidence>
<dbReference type="AlphaFoldDB" id="F6YH77"/>
<proteinExistence type="inferred from homology"/>
<keyword evidence="6" id="KW-0479">Metal-binding</keyword>
<evidence type="ECO:0000256" key="2">
    <source>
        <dbReference type="ARBA" id="ARBA00002035"/>
    </source>
</evidence>
<dbReference type="GeneTree" id="ENSGT00940000163795"/>
<dbReference type="GO" id="GO:0004656">
    <property type="term" value="F:procollagen-proline 4-dioxygenase activity"/>
    <property type="evidence" value="ECO:0000318"/>
    <property type="project" value="GO_Central"/>
</dbReference>